<evidence type="ECO:0000313" key="10">
    <source>
        <dbReference type="Proteomes" id="UP000626092"/>
    </source>
</evidence>
<keyword evidence="2" id="KW-0328">Glycosyltransferase</keyword>
<dbReference type="Pfam" id="PF02485">
    <property type="entry name" value="Branch"/>
    <property type="match status" value="1"/>
</dbReference>
<name>A0A834GK62_RHOSS</name>
<evidence type="ECO:0000256" key="5">
    <source>
        <dbReference type="ARBA" id="ARBA00023180"/>
    </source>
</evidence>
<feature type="compositionally biased region" description="Low complexity" evidence="7">
    <location>
        <begin position="816"/>
        <end position="849"/>
    </location>
</feature>
<dbReference type="GO" id="GO:0016757">
    <property type="term" value="F:glycosyltransferase activity"/>
    <property type="evidence" value="ECO:0007669"/>
    <property type="project" value="UniProtKB-KW"/>
</dbReference>
<keyword evidence="3" id="KW-0808">Transferase</keyword>
<dbReference type="OrthoDB" id="515416at2759"/>
<feature type="compositionally biased region" description="Pro residues" evidence="7">
    <location>
        <begin position="719"/>
        <end position="757"/>
    </location>
</feature>
<dbReference type="EMBL" id="WJXA01000008">
    <property type="protein sequence ID" value="KAF7134402.1"/>
    <property type="molecule type" value="Genomic_DNA"/>
</dbReference>
<feature type="domain" description="DUF1421" evidence="8">
    <location>
        <begin position="907"/>
        <end position="950"/>
    </location>
</feature>
<keyword evidence="4" id="KW-0472">Membrane</keyword>
<comment type="caution">
    <text evidence="9">The sequence shown here is derived from an EMBL/GenBank/DDBJ whole genome shotgun (WGS) entry which is preliminary data.</text>
</comment>
<evidence type="ECO:0000313" key="9">
    <source>
        <dbReference type="EMBL" id="KAF7134402.1"/>
    </source>
</evidence>
<feature type="compositionally biased region" description="Pro residues" evidence="7">
    <location>
        <begin position="781"/>
        <end position="800"/>
    </location>
</feature>
<dbReference type="GO" id="GO:0016020">
    <property type="term" value="C:membrane"/>
    <property type="evidence" value="ECO:0007669"/>
    <property type="project" value="UniProtKB-SubCell"/>
</dbReference>
<evidence type="ECO:0000256" key="4">
    <source>
        <dbReference type="ARBA" id="ARBA00023136"/>
    </source>
</evidence>
<evidence type="ECO:0000256" key="3">
    <source>
        <dbReference type="ARBA" id="ARBA00022679"/>
    </source>
</evidence>
<feature type="compositionally biased region" description="Polar residues" evidence="7">
    <location>
        <begin position="659"/>
        <end position="696"/>
    </location>
</feature>
<dbReference type="AlphaFoldDB" id="A0A834GK62"/>
<evidence type="ECO:0000256" key="1">
    <source>
        <dbReference type="ARBA" id="ARBA00004606"/>
    </source>
</evidence>
<dbReference type="Pfam" id="PF07223">
    <property type="entry name" value="DUF1421"/>
    <property type="match status" value="1"/>
</dbReference>
<feature type="coiled-coil region" evidence="6">
    <location>
        <begin position="525"/>
        <end position="552"/>
    </location>
</feature>
<proteinExistence type="predicted"/>
<dbReference type="InterPro" id="IPR010820">
    <property type="entry name" value="DUF1421"/>
</dbReference>
<gene>
    <name evidence="9" type="ORF">RHSIM_Rhsim08G0051500</name>
</gene>
<dbReference type="PANTHER" id="PTHR31805:SF14">
    <property type="entry name" value="RECEPTOR-LIKE KINASE, PUTATIVE (DUF1421)-RELATED"/>
    <property type="match status" value="1"/>
</dbReference>
<keyword evidence="5" id="KW-0325">Glycoprotein</keyword>
<accession>A0A834GK62</accession>
<evidence type="ECO:0000256" key="6">
    <source>
        <dbReference type="SAM" id="Coils"/>
    </source>
</evidence>
<sequence length="962" mass="106398">MEEKAIINRAVLGVLLGEYGFTGVAVQSNQDVGSVFSSLCSEAENRFPVYCEESASAGYGLGCFLSGNLFMSGALYVFGIIHYCTDDHFIYNGDKENKFSIFVHSRPGFLFNKATTRSTYFLNRQVNDSIQVDWGEASMIRAERILLKHAFADPFNVRFLFLSDSCIPLYNFSYTYDYIMSAPTSFVDSFSDTKEGRYNPRMHPVIPLHNWRKGSQPADVSKEHNCIPDEHYVQTLLAREGLEGEITRRTLTHTSWDLSSVKDPKRQGWHPVTYKLADATPTVIQSIKVCCLVCLFVFFFFGGGGGGFDYLVRGELFCKMLKLVRRSFLSPYKMLHLKRPLLGIDNIYYETEYRREWCTSKGKPSPCFLFARKFTRPAALRLLNMGYDNPESGSPMNTSQFMDKQIMDLSNSQRSDNDIIDLMNPPQEDLIGNKEEIVPSYDFQPIRQPIISSPQQQSNLDSSGARVWNSADSGTAIASRNYGSLNSIEPANVILEKDRNVNNVEIVSVIDRTMKKHADSILHALEGVSARLSQLESRTRHLENSMDDLKISSGTNHGSTDGQLRQLENILREDGLNHVRSEAVVLDHDTSPAKLVQEGVQGIRDKQDRVEGQLHLLQVSKIEPQPETPHNTARPDNLHQAPLPPLQFHQPLPPAIIQPPSTLSLPNAPPTASQQNLAPPVQLQHQYPPNQISSVPQREPYFPPPPGQTQDAPNQQYQHPPPPQQLPPPLPAPPQQPYQPPPPPPQYNQPPPPPPQQHPSLSAVNPPQPQLSVGHHLEEPPYGPPQNYPPNLHQPPPHPPSGTQQYYGAPPNMYEPPSSRPNSGFSSSYGPGPSSGSNEPYSYSGSPSQYGGGSMKQHLSSASAQGGGNVYPQLPTARALPQALPTATGVGGGVGSGSGGSGNRVPIDDVVDKLSTMGFTRDQVRATVRKLTENGQSVDLNVVLDKLMNEGEGQPQRGWFGR</sequence>
<dbReference type="PANTHER" id="PTHR31805">
    <property type="entry name" value="RECEPTOR-LIKE KINASE, PUTATIVE (DUF1421)-RELATED"/>
    <property type="match status" value="1"/>
</dbReference>
<keyword evidence="10" id="KW-1185">Reference proteome</keyword>
<dbReference type="Proteomes" id="UP000626092">
    <property type="component" value="Unassembled WGS sequence"/>
</dbReference>
<evidence type="ECO:0000256" key="7">
    <source>
        <dbReference type="SAM" id="MobiDB-lite"/>
    </source>
</evidence>
<evidence type="ECO:0000259" key="8">
    <source>
        <dbReference type="Pfam" id="PF07223"/>
    </source>
</evidence>
<organism evidence="9 10">
    <name type="scientific">Rhododendron simsii</name>
    <name type="common">Sims's rhododendron</name>
    <dbReference type="NCBI Taxonomy" id="118357"/>
    <lineage>
        <taxon>Eukaryota</taxon>
        <taxon>Viridiplantae</taxon>
        <taxon>Streptophyta</taxon>
        <taxon>Embryophyta</taxon>
        <taxon>Tracheophyta</taxon>
        <taxon>Spermatophyta</taxon>
        <taxon>Magnoliopsida</taxon>
        <taxon>eudicotyledons</taxon>
        <taxon>Gunneridae</taxon>
        <taxon>Pentapetalae</taxon>
        <taxon>asterids</taxon>
        <taxon>Ericales</taxon>
        <taxon>Ericaceae</taxon>
        <taxon>Ericoideae</taxon>
        <taxon>Rhodoreae</taxon>
        <taxon>Rhododendron</taxon>
    </lineage>
</organism>
<reference evidence="9" key="1">
    <citation type="submission" date="2019-11" db="EMBL/GenBank/DDBJ databases">
        <authorList>
            <person name="Liu Y."/>
            <person name="Hou J."/>
            <person name="Li T.-Q."/>
            <person name="Guan C.-H."/>
            <person name="Wu X."/>
            <person name="Wu H.-Z."/>
            <person name="Ling F."/>
            <person name="Zhang R."/>
            <person name="Shi X.-G."/>
            <person name="Ren J.-P."/>
            <person name="Chen E.-F."/>
            <person name="Sun J.-M."/>
        </authorList>
    </citation>
    <scope>NUCLEOTIDE SEQUENCE</scope>
    <source>
        <strain evidence="9">Adult_tree_wgs_1</strain>
        <tissue evidence="9">Leaves</tissue>
    </source>
</reference>
<comment type="subcellular location">
    <subcellularLocation>
        <location evidence="1">Membrane</location>
        <topology evidence="1">Single-pass type II membrane protein</topology>
    </subcellularLocation>
</comment>
<dbReference type="InterPro" id="IPR003406">
    <property type="entry name" value="Glyco_trans_14"/>
</dbReference>
<protein>
    <recommendedName>
        <fullName evidence="8">DUF1421 domain-containing protein</fullName>
    </recommendedName>
</protein>
<evidence type="ECO:0000256" key="2">
    <source>
        <dbReference type="ARBA" id="ARBA00022676"/>
    </source>
</evidence>
<feature type="region of interest" description="Disordered" evidence="7">
    <location>
        <begin position="618"/>
        <end position="905"/>
    </location>
</feature>
<feature type="compositionally biased region" description="Gly residues" evidence="7">
    <location>
        <begin position="889"/>
        <end position="902"/>
    </location>
</feature>
<feature type="compositionally biased region" description="Low complexity" evidence="7">
    <location>
        <begin position="638"/>
        <end position="650"/>
    </location>
</feature>
<keyword evidence="6" id="KW-0175">Coiled coil</keyword>